<organism evidence="1 2">
    <name type="scientific">Proteus mirabilis</name>
    <dbReference type="NCBI Taxonomy" id="584"/>
    <lineage>
        <taxon>Bacteria</taxon>
        <taxon>Pseudomonadati</taxon>
        <taxon>Pseudomonadota</taxon>
        <taxon>Gammaproteobacteria</taxon>
        <taxon>Enterobacterales</taxon>
        <taxon>Morganellaceae</taxon>
        <taxon>Proteus</taxon>
    </lineage>
</organism>
<dbReference type="Proteomes" id="UP000251485">
    <property type="component" value="Unassembled WGS sequence"/>
</dbReference>
<dbReference type="AlphaFoldDB" id="A0A2X2DIT4"/>
<evidence type="ECO:0000313" key="2">
    <source>
        <dbReference type="Proteomes" id="UP000251485"/>
    </source>
</evidence>
<accession>A0A2X2DIT4</accession>
<sequence length="77" mass="8781">MLRPNQWLRKKPINKFLFSLQKEINLVSQSSPFASAGMTISKKLFLSIPDDCLNLPIALLNLIELSILSLLMPEYSF</sequence>
<proteinExistence type="predicted"/>
<gene>
    <name evidence="1" type="ORF">NCTC10975_00730</name>
</gene>
<dbReference type="EMBL" id="UAUE01000003">
    <property type="protein sequence ID" value="SPY94390.1"/>
    <property type="molecule type" value="Genomic_DNA"/>
</dbReference>
<reference evidence="1 2" key="1">
    <citation type="submission" date="2018-06" db="EMBL/GenBank/DDBJ databases">
        <authorList>
            <consortium name="Pathogen Informatics"/>
            <person name="Doyle S."/>
        </authorList>
    </citation>
    <scope>NUCLEOTIDE SEQUENCE [LARGE SCALE GENOMIC DNA]</scope>
    <source>
        <strain evidence="1 2">NCTC10975</strain>
    </source>
</reference>
<evidence type="ECO:0000313" key="1">
    <source>
        <dbReference type="EMBL" id="SPY94390.1"/>
    </source>
</evidence>
<name>A0A2X2DIT4_PROMI</name>
<protein>
    <submittedName>
        <fullName evidence="1">Uncharacterized protein</fullName>
    </submittedName>
</protein>